<dbReference type="InterPro" id="IPR032675">
    <property type="entry name" value="LRR_dom_sf"/>
</dbReference>
<dbReference type="Gene3D" id="2.20.110.10">
    <property type="entry name" value="Histone H3 K4-specific methyltransferase SET7/9 N-terminal domain"/>
    <property type="match status" value="4"/>
</dbReference>
<dbReference type="InterPro" id="IPR012854">
    <property type="entry name" value="Cu_amine_oxidase-like_N"/>
</dbReference>
<dbReference type="SMART" id="SM00698">
    <property type="entry name" value="MORN"/>
    <property type="match status" value="7"/>
</dbReference>
<evidence type="ECO:0000313" key="4">
    <source>
        <dbReference type="EMBL" id="GBG07553.1"/>
    </source>
</evidence>
<dbReference type="SUPFAM" id="SSF55383">
    <property type="entry name" value="Copper amine oxidase, domain N"/>
    <property type="match status" value="1"/>
</dbReference>
<protein>
    <recommendedName>
        <fullName evidence="3">Copper amine oxidase-like N-terminal domain-containing protein</fullName>
    </recommendedName>
</protein>
<proteinExistence type="predicted"/>
<dbReference type="Pfam" id="PF02493">
    <property type="entry name" value="MORN"/>
    <property type="match status" value="7"/>
</dbReference>
<gene>
    <name evidence="4" type="ORF">PAT3040_02106</name>
</gene>
<name>A0A2R5EUT8_9BACL</name>
<keyword evidence="1" id="KW-0677">Repeat</keyword>
<dbReference type="PANTHER" id="PTHR23084">
    <property type="entry name" value="PHOSPHATIDYLINOSITOL-4-PHOSPHATE 5-KINASE RELATED"/>
    <property type="match status" value="1"/>
</dbReference>
<dbReference type="InterPro" id="IPR003409">
    <property type="entry name" value="MORN"/>
</dbReference>
<evidence type="ECO:0000259" key="3">
    <source>
        <dbReference type="Pfam" id="PF07833"/>
    </source>
</evidence>
<dbReference type="SUPFAM" id="SSF82185">
    <property type="entry name" value="Histone H3 K4-specific methyltransferase SET7/9 N-terminal domain"/>
    <property type="match status" value="3"/>
</dbReference>
<dbReference type="AlphaFoldDB" id="A0A2R5EUT8"/>
<dbReference type="Proteomes" id="UP000245202">
    <property type="component" value="Unassembled WGS sequence"/>
</dbReference>
<keyword evidence="5" id="KW-1185">Reference proteome</keyword>
<accession>A0A2R5EUT8</accession>
<dbReference type="PANTHER" id="PTHR23084:SF263">
    <property type="entry name" value="MORN REPEAT-CONTAINING PROTEIN 1"/>
    <property type="match status" value="1"/>
</dbReference>
<dbReference type="Gene3D" id="3.30.457.10">
    <property type="entry name" value="Copper amine oxidase-like, N-terminal domain"/>
    <property type="match status" value="1"/>
</dbReference>
<dbReference type="Gene3D" id="3.80.10.10">
    <property type="entry name" value="Ribonuclease Inhibitor"/>
    <property type="match status" value="1"/>
</dbReference>
<keyword evidence="2" id="KW-0732">Signal</keyword>
<evidence type="ECO:0000313" key="5">
    <source>
        <dbReference type="Proteomes" id="UP000245202"/>
    </source>
</evidence>
<evidence type="ECO:0000256" key="1">
    <source>
        <dbReference type="ARBA" id="ARBA00022737"/>
    </source>
</evidence>
<organism evidence="4 5">
    <name type="scientific">Paenibacillus agaridevorans</name>
    <dbReference type="NCBI Taxonomy" id="171404"/>
    <lineage>
        <taxon>Bacteria</taxon>
        <taxon>Bacillati</taxon>
        <taxon>Bacillota</taxon>
        <taxon>Bacilli</taxon>
        <taxon>Bacillales</taxon>
        <taxon>Paenibacillaceae</taxon>
        <taxon>Paenibacillus</taxon>
    </lineage>
</organism>
<reference evidence="4 5" key="1">
    <citation type="submission" date="2017-08" db="EMBL/GenBank/DDBJ databases">
        <title>Substantial Increase in Enzyme Production by Combined Drug-Resistance Mutations in Paenibacillus agaridevorans.</title>
        <authorList>
            <person name="Tanaka Y."/>
            <person name="Funane K."/>
            <person name="Hosaka T."/>
            <person name="Shiwa Y."/>
            <person name="Fujita N."/>
            <person name="Miyazaki T."/>
            <person name="Yoshikawa H."/>
            <person name="Murakami K."/>
            <person name="Kasahara K."/>
            <person name="Inaoka T."/>
            <person name="Hiraga Y."/>
            <person name="Ochi K."/>
        </authorList>
    </citation>
    <scope>NUCLEOTIDE SEQUENCE [LARGE SCALE GENOMIC DNA]</scope>
    <source>
        <strain evidence="4 5">T-3040</strain>
    </source>
</reference>
<dbReference type="Pfam" id="PF07833">
    <property type="entry name" value="Cu_amine_oxidN1"/>
    <property type="match status" value="1"/>
</dbReference>
<feature type="signal peptide" evidence="2">
    <location>
        <begin position="1"/>
        <end position="23"/>
    </location>
</feature>
<dbReference type="EMBL" id="BDQX01000098">
    <property type="protein sequence ID" value="GBG07553.1"/>
    <property type="molecule type" value="Genomic_DNA"/>
</dbReference>
<comment type="caution">
    <text evidence="4">The sequence shown here is derived from an EMBL/GenBank/DDBJ whole genome shotgun (WGS) entry which is preliminary data.</text>
</comment>
<dbReference type="RefSeq" id="WP_108992587.1">
    <property type="nucleotide sequence ID" value="NZ_BDQX01000098.1"/>
</dbReference>
<sequence>MFRKFGKLSKLAIACAIAAGSFAWSFSDTTHALSKLTMDKALQDDIRYELGLPEKEPVTEDEISIIHSLSLDDTEEIQSLKGLEHALYLTQIFIMNTHDKLDITALSSIESLQFLYIDSGSLNEEGQYVVEQLKEKGVTVVTKIDLDDNSESSSSAPIKIYIDGELAEFGIDPVIVEGSTMVQFRPLFEQFGLEVGWDGATRTVTGTKEKLELKLVIDSKNASVSGQPVALPSAPILMSGNTMVPLRFIGEATGRSVEWDAETRTVSINSTVTSYNFEYLYSNDTKYFGDQKDGVPNGKGRLLYKGTLFYEGDFNNGIVEGNGIMYDVEDTTSYYDGPFLNNRPQGEGKMVYSGGSYYEGSFVDGMREGIGKWFNADGSLRYNGQFKRDALHGHGTYYEAPRNYYIGSFERGYYNGSGKFYTDGKLDYDGEWLNDGRYIGKQYYDGKLGYVGYFYHNEAHDSGTVYSDGSTKYYRGELTNGNITGVGIFYLEDGIRYIGEVYEGNMDGYGFIRHADNTISNAGYWVADEYIGEEPPPVTEDTTIKQLLRNSFYSYIDGYYVNDYNLDSTEAMMFIELETEEDAELFNGLSKEAKAKLMNHVAQMRWGDVVGVEQCYVYVTYDYEDIYARAAITYEQADADVVVEAFAKGNGKYYK</sequence>
<feature type="chain" id="PRO_5039487717" description="Copper amine oxidase-like N-terminal domain-containing protein" evidence="2">
    <location>
        <begin position="24"/>
        <end position="655"/>
    </location>
</feature>
<feature type="domain" description="Copper amine oxidase-like N-terminal" evidence="3">
    <location>
        <begin position="162"/>
        <end position="268"/>
    </location>
</feature>
<evidence type="ECO:0000256" key="2">
    <source>
        <dbReference type="SAM" id="SignalP"/>
    </source>
</evidence>
<dbReference type="InterPro" id="IPR036582">
    <property type="entry name" value="Mao_N_sf"/>
</dbReference>